<evidence type="ECO:0000313" key="1">
    <source>
        <dbReference type="EMBL" id="EAX89415.1"/>
    </source>
</evidence>
<dbReference type="AlphaFoldDB" id="A2G0A0"/>
<evidence type="ECO:0000313" key="2">
    <source>
        <dbReference type="Proteomes" id="UP000001542"/>
    </source>
</evidence>
<protein>
    <recommendedName>
        <fullName evidence="3">Initiator binding domain-containing protein</fullName>
    </recommendedName>
</protein>
<dbReference type="RefSeq" id="XP_001302345.1">
    <property type="nucleotide sequence ID" value="XM_001302344.1"/>
</dbReference>
<name>A2G0A0_TRIV3</name>
<dbReference type="VEuPathDB" id="TrichDB:TVAG_310670"/>
<dbReference type="KEGG" id="tva:4747085"/>
<reference evidence="1" key="2">
    <citation type="journal article" date="2007" name="Science">
        <title>Draft genome sequence of the sexually transmitted pathogen Trichomonas vaginalis.</title>
        <authorList>
            <person name="Carlton J.M."/>
            <person name="Hirt R.P."/>
            <person name="Silva J.C."/>
            <person name="Delcher A.L."/>
            <person name="Schatz M."/>
            <person name="Zhao Q."/>
            <person name="Wortman J.R."/>
            <person name="Bidwell S.L."/>
            <person name="Alsmark U.C.M."/>
            <person name="Besteiro S."/>
            <person name="Sicheritz-Ponten T."/>
            <person name="Noel C.J."/>
            <person name="Dacks J.B."/>
            <person name="Foster P.G."/>
            <person name="Simillion C."/>
            <person name="Van de Peer Y."/>
            <person name="Miranda-Saavedra D."/>
            <person name="Barton G.J."/>
            <person name="Westrop G.D."/>
            <person name="Mueller S."/>
            <person name="Dessi D."/>
            <person name="Fiori P.L."/>
            <person name="Ren Q."/>
            <person name="Paulsen I."/>
            <person name="Zhang H."/>
            <person name="Bastida-Corcuera F.D."/>
            <person name="Simoes-Barbosa A."/>
            <person name="Brown M.T."/>
            <person name="Hayes R.D."/>
            <person name="Mukherjee M."/>
            <person name="Okumura C.Y."/>
            <person name="Schneider R."/>
            <person name="Smith A.J."/>
            <person name="Vanacova S."/>
            <person name="Villalvazo M."/>
            <person name="Haas B.J."/>
            <person name="Pertea M."/>
            <person name="Feldblyum T.V."/>
            <person name="Utterback T.R."/>
            <person name="Shu C.L."/>
            <person name="Osoegawa K."/>
            <person name="de Jong P.J."/>
            <person name="Hrdy I."/>
            <person name="Horvathova L."/>
            <person name="Zubacova Z."/>
            <person name="Dolezal P."/>
            <person name="Malik S.B."/>
            <person name="Logsdon J.M. Jr."/>
            <person name="Henze K."/>
            <person name="Gupta A."/>
            <person name="Wang C.C."/>
            <person name="Dunne R.L."/>
            <person name="Upcroft J.A."/>
            <person name="Upcroft P."/>
            <person name="White O."/>
            <person name="Salzberg S.L."/>
            <person name="Tang P."/>
            <person name="Chiu C.-H."/>
            <person name="Lee Y.-S."/>
            <person name="Embley T.M."/>
            <person name="Coombs G.H."/>
            <person name="Mottram J.C."/>
            <person name="Tachezy J."/>
            <person name="Fraser-Liggett C.M."/>
            <person name="Johnson P.J."/>
        </authorList>
    </citation>
    <scope>NUCLEOTIDE SEQUENCE [LARGE SCALE GENOMIC DNA]</scope>
    <source>
        <strain evidence="1">G3</strain>
    </source>
</reference>
<dbReference type="InParanoid" id="A2G0A0"/>
<dbReference type="EMBL" id="DS114202">
    <property type="protein sequence ID" value="EAX89415.1"/>
    <property type="molecule type" value="Genomic_DNA"/>
</dbReference>
<dbReference type="VEuPathDB" id="TrichDB:TVAGG3_0140720"/>
<reference evidence="1" key="1">
    <citation type="submission" date="2006-10" db="EMBL/GenBank/DDBJ databases">
        <authorList>
            <person name="Amadeo P."/>
            <person name="Zhao Q."/>
            <person name="Wortman J."/>
            <person name="Fraser-Liggett C."/>
            <person name="Carlton J."/>
        </authorList>
    </citation>
    <scope>NUCLEOTIDE SEQUENCE</scope>
    <source>
        <strain evidence="1">G3</strain>
    </source>
</reference>
<organism evidence="1 2">
    <name type="scientific">Trichomonas vaginalis (strain ATCC PRA-98 / G3)</name>
    <dbReference type="NCBI Taxonomy" id="412133"/>
    <lineage>
        <taxon>Eukaryota</taxon>
        <taxon>Metamonada</taxon>
        <taxon>Parabasalia</taxon>
        <taxon>Trichomonadida</taxon>
        <taxon>Trichomonadidae</taxon>
        <taxon>Trichomonas</taxon>
    </lineage>
</organism>
<dbReference type="Proteomes" id="UP000001542">
    <property type="component" value="Unassembled WGS sequence"/>
</dbReference>
<sequence length="188" mass="21873">MSLTDDITFLVKFINESVYFPIPILRSVGVIVMKGEIAFHLQIFPEYIAYPRFKNRLPAEKWIEKQPQNDPQWQLDKLIGPANAKNWCVFKFPETSSLNQYIIQKPRVVATEANINLPFQENTPLPSEAMNKSQFSNLFPLVTIQYERVVANETIFEYDPQKTWKNPKLANCKICHVAFEEIRPPVTK</sequence>
<keyword evidence="2" id="KW-1185">Reference proteome</keyword>
<gene>
    <name evidence="1" type="ORF">TVAG_310670</name>
</gene>
<accession>A2G0A0</accession>
<evidence type="ECO:0008006" key="3">
    <source>
        <dbReference type="Google" id="ProtNLM"/>
    </source>
</evidence>
<proteinExistence type="predicted"/>